<dbReference type="PANTHER" id="PTHR47027">
    <property type="entry name" value="REVERSE TRANSCRIPTASE DOMAIN-CONTAINING PROTEIN"/>
    <property type="match status" value="1"/>
</dbReference>
<feature type="domain" description="Reverse transcriptase" evidence="1">
    <location>
        <begin position="22"/>
        <end position="149"/>
    </location>
</feature>
<sequence length="197" mass="22612">MHDVNSGLILAIECLYRGPSACVRINGAYTDWFNIRRCVRQGCVASPWLFNLFMNGMYDLKKYECILRMEELPVKCLLNADDQVILAPSVCWLQEMVNKMNDSVKKRGMKVSVSKIKMMVFERGESRTECDKLIEGEKVEQVKSFIYLGSLFTDDGKLDRDIVRKENTENEVNEDLLAIMNSKNVSRQACLAIHNEV</sequence>
<dbReference type="InterPro" id="IPR043502">
    <property type="entry name" value="DNA/RNA_pol_sf"/>
</dbReference>
<dbReference type="Proteomes" id="UP000299102">
    <property type="component" value="Unassembled WGS sequence"/>
</dbReference>
<evidence type="ECO:0000259" key="1">
    <source>
        <dbReference type="Pfam" id="PF00078"/>
    </source>
</evidence>
<organism evidence="2 3">
    <name type="scientific">Eumeta variegata</name>
    <name type="common">Bagworm moth</name>
    <name type="synonym">Eumeta japonica</name>
    <dbReference type="NCBI Taxonomy" id="151549"/>
    <lineage>
        <taxon>Eukaryota</taxon>
        <taxon>Metazoa</taxon>
        <taxon>Ecdysozoa</taxon>
        <taxon>Arthropoda</taxon>
        <taxon>Hexapoda</taxon>
        <taxon>Insecta</taxon>
        <taxon>Pterygota</taxon>
        <taxon>Neoptera</taxon>
        <taxon>Endopterygota</taxon>
        <taxon>Lepidoptera</taxon>
        <taxon>Glossata</taxon>
        <taxon>Ditrysia</taxon>
        <taxon>Tineoidea</taxon>
        <taxon>Psychidae</taxon>
        <taxon>Oiketicinae</taxon>
        <taxon>Eumeta</taxon>
    </lineage>
</organism>
<evidence type="ECO:0000313" key="3">
    <source>
        <dbReference type="Proteomes" id="UP000299102"/>
    </source>
</evidence>
<gene>
    <name evidence="2" type="ORF">EVAR_56662_1</name>
</gene>
<evidence type="ECO:0000313" key="2">
    <source>
        <dbReference type="EMBL" id="GBP92565.1"/>
    </source>
</evidence>
<reference evidence="2 3" key="1">
    <citation type="journal article" date="2019" name="Commun. Biol.">
        <title>The bagworm genome reveals a unique fibroin gene that provides high tensile strength.</title>
        <authorList>
            <person name="Kono N."/>
            <person name="Nakamura H."/>
            <person name="Ohtoshi R."/>
            <person name="Tomita M."/>
            <person name="Numata K."/>
            <person name="Arakawa K."/>
        </authorList>
    </citation>
    <scope>NUCLEOTIDE SEQUENCE [LARGE SCALE GENOMIC DNA]</scope>
</reference>
<comment type="caution">
    <text evidence="2">The sequence shown here is derived from an EMBL/GenBank/DDBJ whole genome shotgun (WGS) entry which is preliminary data.</text>
</comment>
<dbReference type="AlphaFoldDB" id="A0A4C2A0R5"/>
<dbReference type="InterPro" id="IPR000477">
    <property type="entry name" value="RT_dom"/>
</dbReference>
<proteinExistence type="predicted"/>
<dbReference type="Pfam" id="PF00078">
    <property type="entry name" value="RVT_1"/>
    <property type="match status" value="1"/>
</dbReference>
<dbReference type="EMBL" id="BGZK01002285">
    <property type="protein sequence ID" value="GBP92565.1"/>
    <property type="molecule type" value="Genomic_DNA"/>
</dbReference>
<keyword evidence="3" id="KW-1185">Reference proteome</keyword>
<name>A0A4C2A0R5_EUMVA</name>
<dbReference type="PANTHER" id="PTHR47027:SF20">
    <property type="entry name" value="REVERSE TRANSCRIPTASE-LIKE PROTEIN WITH RNA-DIRECTED DNA POLYMERASE DOMAIN"/>
    <property type="match status" value="1"/>
</dbReference>
<protein>
    <recommendedName>
        <fullName evidence="1">Reverse transcriptase domain-containing protein</fullName>
    </recommendedName>
</protein>
<dbReference type="OrthoDB" id="425681at2759"/>
<accession>A0A4C2A0R5</accession>
<dbReference type="GO" id="GO:0071897">
    <property type="term" value="P:DNA biosynthetic process"/>
    <property type="evidence" value="ECO:0007669"/>
    <property type="project" value="UniProtKB-ARBA"/>
</dbReference>
<dbReference type="SUPFAM" id="SSF56672">
    <property type="entry name" value="DNA/RNA polymerases"/>
    <property type="match status" value="1"/>
</dbReference>
<dbReference type="STRING" id="151549.A0A4C2A0R5"/>